<evidence type="ECO:0000313" key="3">
    <source>
        <dbReference type="EMBL" id="CAD7228637.1"/>
    </source>
</evidence>
<sequence>MRSNLPEEQKGRQWRNGLEEGCQERNGNMELKVWVEGIQRIVCGVNEKTTCQDVVYALAQATGKTGRFTLVERWRNNERLLAPMEHPMKAPDRGAGSGQSGVGYPDGSDIWYIPKDDCTIFTVLHVLSKWGDSSRDLQFVLYRSPLSTSPGTMSSGRGTPPHPHPQALPSPQRRNGNFIRATTTHGFSSSSSSHSSVAGGAADTRAPSTLPGGVALAPSSSTPSPSSHQPPPYRDPPRPCSSPTPRLPPPYRDPPPPSSSMSPKRTDSFPPPLPPIQKEPTSATPQSRFAEVRSPTPRRNAVRMEFSVKERAKLAIWFDETKSHHHASPTSPPSLRHEASPGLLPGSSRRFEDLSALIRSQKEKLSQQMEQMQEYDRDLQYWQTLSQESVGAIPDITREVEQLEAVVLQRDKEIEELTPAEEEWKKTSECEKMLRREIQLLRGKLSDCEVMLEKCRGNVRTLSEQLNQEERLQAEEEASAEEKTKRDIVALESELAAASAAYERLLCDSLGLEKQVVQAEEGLKERKIKMENLAGEMKSLNLESLQLSPPPANELTVSTAEPTVPRKIVGSPRQLETAAPTPKNPQGIWV</sequence>
<evidence type="ECO:0000256" key="2">
    <source>
        <dbReference type="SAM" id="MobiDB-lite"/>
    </source>
</evidence>
<feature type="region of interest" description="Disordered" evidence="2">
    <location>
        <begin position="148"/>
        <end position="305"/>
    </location>
</feature>
<dbReference type="EMBL" id="OB661628">
    <property type="protein sequence ID" value="CAD7228637.1"/>
    <property type="molecule type" value="Genomic_DNA"/>
</dbReference>
<feature type="compositionally biased region" description="Pro residues" evidence="2">
    <location>
        <begin position="228"/>
        <end position="258"/>
    </location>
</feature>
<gene>
    <name evidence="3" type="ORF">CTOB1V02_LOCUS6517</name>
</gene>
<dbReference type="AlphaFoldDB" id="A0A7R8WBU2"/>
<keyword evidence="1" id="KW-0175">Coiled coil</keyword>
<feature type="coiled-coil region" evidence="1">
    <location>
        <begin position="452"/>
        <end position="543"/>
    </location>
</feature>
<feature type="compositionally biased region" description="Polar residues" evidence="2">
    <location>
        <begin position="148"/>
        <end position="157"/>
    </location>
</feature>
<evidence type="ECO:0000256" key="1">
    <source>
        <dbReference type="SAM" id="Coils"/>
    </source>
</evidence>
<dbReference type="SUPFAM" id="SSF54236">
    <property type="entry name" value="Ubiquitin-like"/>
    <property type="match status" value="1"/>
</dbReference>
<dbReference type="InterPro" id="IPR033593">
    <property type="entry name" value="N-RASSF"/>
</dbReference>
<name>A0A7R8WBU2_9CRUS</name>
<accession>A0A7R8WBU2</accession>
<organism evidence="3">
    <name type="scientific">Cyprideis torosa</name>
    <dbReference type="NCBI Taxonomy" id="163714"/>
    <lineage>
        <taxon>Eukaryota</taxon>
        <taxon>Metazoa</taxon>
        <taxon>Ecdysozoa</taxon>
        <taxon>Arthropoda</taxon>
        <taxon>Crustacea</taxon>
        <taxon>Oligostraca</taxon>
        <taxon>Ostracoda</taxon>
        <taxon>Podocopa</taxon>
        <taxon>Podocopida</taxon>
        <taxon>Cytherocopina</taxon>
        <taxon>Cytheroidea</taxon>
        <taxon>Cytherideidae</taxon>
        <taxon>Cyprideis</taxon>
    </lineage>
</organism>
<reference evidence="3" key="1">
    <citation type="submission" date="2020-11" db="EMBL/GenBank/DDBJ databases">
        <authorList>
            <person name="Tran Van P."/>
        </authorList>
    </citation>
    <scope>NUCLEOTIDE SEQUENCE</scope>
</reference>
<dbReference type="Gene3D" id="3.10.20.90">
    <property type="entry name" value="Phosphatidylinositol 3-kinase Catalytic Subunit, Chain A, domain 1"/>
    <property type="match status" value="1"/>
</dbReference>
<protein>
    <submittedName>
        <fullName evidence="3">Uncharacterized protein</fullName>
    </submittedName>
</protein>
<feature type="coiled-coil region" evidence="1">
    <location>
        <begin position="351"/>
        <end position="378"/>
    </location>
</feature>
<proteinExistence type="predicted"/>
<dbReference type="InterPro" id="IPR029071">
    <property type="entry name" value="Ubiquitin-like_domsf"/>
</dbReference>
<dbReference type="PANTHER" id="PTHR15286">
    <property type="entry name" value="RAS-ASSOCIATING DOMAIN CONTAINING PROTEIN"/>
    <property type="match status" value="1"/>
</dbReference>
<feature type="region of interest" description="Disordered" evidence="2">
    <location>
        <begin position="320"/>
        <end position="348"/>
    </location>
</feature>
<feature type="region of interest" description="Disordered" evidence="2">
    <location>
        <begin position="571"/>
        <end position="590"/>
    </location>
</feature>
<dbReference type="OrthoDB" id="10051571at2759"/>
<feature type="compositionally biased region" description="Low complexity" evidence="2">
    <location>
        <begin position="218"/>
        <end position="227"/>
    </location>
</feature>
<dbReference type="PANTHER" id="PTHR15286:SF6">
    <property type="entry name" value="GH01133P"/>
    <property type="match status" value="1"/>
</dbReference>